<dbReference type="Proteomes" id="UP001345963">
    <property type="component" value="Unassembled WGS sequence"/>
</dbReference>
<protein>
    <submittedName>
        <fullName evidence="1">Uncharacterized protein</fullName>
    </submittedName>
</protein>
<keyword evidence="2" id="KW-1185">Reference proteome</keyword>
<organism evidence="1 2">
    <name type="scientific">Ataeniobius toweri</name>
    <dbReference type="NCBI Taxonomy" id="208326"/>
    <lineage>
        <taxon>Eukaryota</taxon>
        <taxon>Metazoa</taxon>
        <taxon>Chordata</taxon>
        <taxon>Craniata</taxon>
        <taxon>Vertebrata</taxon>
        <taxon>Euteleostomi</taxon>
        <taxon>Actinopterygii</taxon>
        <taxon>Neopterygii</taxon>
        <taxon>Teleostei</taxon>
        <taxon>Neoteleostei</taxon>
        <taxon>Acanthomorphata</taxon>
        <taxon>Ovalentaria</taxon>
        <taxon>Atherinomorphae</taxon>
        <taxon>Cyprinodontiformes</taxon>
        <taxon>Goodeidae</taxon>
        <taxon>Ataeniobius</taxon>
    </lineage>
</organism>
<sequence>MVFFQPADWQCTGISLYAPNSRREHFAPELLWNSWTETKRNFICSGCKLDVLSLEVYRKWSGLPFKVHQFVVLA</sequence>
<reference evidence="1 2" key="1">
    <citation type="submission" date="2021-07" db="EMBL/GenBank/DDBJ databases">
        <authorList>
            <person name="Palmer J.M."/>
        </authorList>
    </citation>
    <scope>NUCLEOTIDE SEQUENCE [LARGE SCALE GENOMIC DNA]</scope>
    <source>
        <strain evidence="1 2">AT_MEX2019</strain>
        <tissue evidence="1">Muscle</tissue>
    </source>
</reference>
<gene>
    <name evidence="1" type="ORF">ATANTOWER_018124</name>
</gene>
<dbReference type="EMBL" id="JAHUTI010059383">
    <property type="protein sequence ID" value="MED6250980.1"/>
    <property type="molecule type" value="Genomic_DNA"/>
</dbReference>
<accession>A0ABU7BMZ3</accession>
<proteinExistence type="predicted"/>
<name>A0ABU7BMZ3_9TELE</name>
<comment type="caution">
    <text evidence="1">The sequence shown here is derived from an EMBL/GenBank/DDBJ whole genome shotgun (WGS) entry which is preliminary data.</text>
</comment>
<evidence type="ECO:0000313" key="2">
    <source>
        <dbReference type="Proteomes" id="UP001345963"/>
    </source>
</evidence>
<evidence type="ECO:0000313" key="1">
    <source>
        <dbReference type="EMBL" id="MED6250980.1"/>
    </source>
</evidence>